<dbReference type="Gene3D" id="3.90.780.10">
    <property type="entry name" value="5'-Nucleotidase, C-terminal domain"/>
    <property type="match status" value="1"/>
</dbReference>
<feature type="domain" description="5'-Nucleotidase C-terminal" evidence="4">
    <location>
        <begin position="435"/>
        <end position="605"/>
    </location>
</feature>
<organism evidence="5 6">
    <name type="scientific">Nitrogeniibacter mangrovi</name>
    <dbReference type="NCBI Taxonomy" id="2016596"/>
    <lineage>
        <taxon>Bacteria</taxon>
        <taxon>Pseudomonadati</taxon>
        <taxon>Pseudomonadota</taxon>
        <taxon>Betaproteobacteria</taxon>
        <taxon>Rhodocyclales</taxon>
        <taxon>Zoogloeaceae</taxon>
        <taxon>Nitrogeniibacter</taxon>
    </lineage>
</organism>
<keyword evidence="2" id="KW-0378">Hydrolase</keyword>
<dbReference type="PANTHER" id="PTHR11575:SF24">
    <property type="entry name" value="5'-NUCLEOTIDASE"/>
    <property type="match status" value="1"/>
</dbReference>
<accession>A0A6C1AY44</accession>
<evidence type="ECO:0000259" key="3">
    <source>
        <dbReference type="Pfam" id="PF00149"/>
    </source>
</evidence>
<keyword evidence="1 2" id="KW-0732">Signal</keyword>
<evidence type="ECO:0000256" key="2">
    <source>
        <dbReference type="RuleBase" id="RU362119"/>
    </source>
</evidence>
<dbReference type="Pfam" id="PF00149">
    <property type="entry name" value="Metallophos"/>
    <property type="match status" value="1"/>
</dbReference>
<dbReference type="Gene3D" id="3.60.21.10">
    <property type="match status" value="1"/>
</dbReference>
<feature type="signal peptide" evidence="2">
    <location>
        <begin position="1"/>
        <end position="22"/>
    </location>
</feature>
<dbReference type="PANTHER" id="PTHR11575">
    <property type="entry name" value="5'-NUCLEOTIDASE-RELATED"/>
    <property type="match status" value="1"/>
</dbReference>
<dbReference type="AlphaFoldDB" id="A0A6C1AY44"/>
<evidence type="ECO:0000313" key="6">
    <source>
        <dbReference type="Proteomes" id="UP000501991"/>
    </source>
</evidence>
<feature type="domain" description="Calcineurin-like phosphoesterase" evidence="3">
    <location>
        <begin position="106"/>
        <end position="354"/>
    </location>
</feature>
<keyword evidence="2" id="KW-0547">Nucleotide-binding</keyword>
<feature type="chain" id="PRO_5025714582" evidence="2">
    <location>
        <begin position="23"/>
        <end position="646"/>
    </location>
</feature>
<dbReference type="GO" id="GO:0009166">
    <property type="term" value="P:nucleotide catabolic process"/>
    <property type="evidence" value="ECO:0007669"/>
    <property type="project" value="InterPro"/>
</dbReference>
<sequence length="646" mass="68314">MSNALKPVAAALLLGLSTQLFAAGCSGHVTVGEIDSGVADRDVRGTCLSALVDARPNVWGNHGQFVRHVAQLTRSHAVRHVLGHRERARLVSAAARSDVGKTLDVKIVTLGDFHGNLRPSGTRTIDGKSFDRGGAEYLAGVIKDKLAASPNTAFVSAGDLIGASPLLSALFHDEPTIEAMNEMGLMVNAVGNHEFDEGRDELLRMQVGNQHGGDGCHPTDGCQDGDAFEGARFQFLAANVVDEATGKTLFPAYKVMNFKGNKVAFIGMTLKGTPKIVTPSGVAGLRFEDEADTVNALVPKLRRQGVKSIVVVVHEGGFQTGSYNSCDGISGPIVDIVSRLDDQVDAVITGHTHQAYICQLPNRAGRDILVTSASPYGRFLTDIDLTIDTRRHDVVATRAENTELLFEHNVAPKDPAITALIAKYDALAAPLENRVIGHNADVLSRSVNAAGESLLGDVIADAQLHATAPAGYGDAVIAFMNPGGIRADFSYAQIGTEGDGNITYGEAFTVQPFGNSLVTLTLTGAQIETLLEQQFTGCGNNQPYDRVLQVSDGFAYTWNAAGPACDKVDPASITLNGTPVDPAASYRVTVNSFMADGGDNFAVLTEGTDRLGGAQDVDALEAWFEAYGVVDPASYPNATARIQRVN</sequence>
<protein>
    <submittedName>
        <fullName evidence="5">Bifunctional metallophosphatase/5'-nucleotidase</fullName>
    </submittedName>
</protein>
<dbReference type="Proteomes" id="UP000501991">
    <property type="component" value="Chromosome"/>
</dbReference>
<proteinExistence type="inferred from homology"/>
<dbReference type="InterPro" id="IPR008334">
    <property type="entry name" value="5'-Nucleotdase_C"/>
</dbReference>
<reference evidence="5 6" key="1">
    <citation type="submission" date="2020-02" db="EMBL/GenBank/DDBJ databases">
        <title>Nitrogenibacter mangrovi gen. nov., sp. nov. isolated from mangrove sediment, a denitrifying betaproteobacterium.</title>
        <authorList>
            <person name="Liao H."/>
            <person name="Tian Y."/>
        </authorList>
    </citation>
    <scope>NUCLEOTIDE SEQUENCE [LARGE SCALE GENOMIC DNA]</scope>
    <source>
        <strain evidence="5 6">M9-3-2</strain>
    </source>
</reference>
<dbReference type="InterPro" id="IPR029052">
    <property type="entry name" value="Metallo-depent_PP-like"/>
</dbReference>
<dbReference type="Pfam" id="PF02872">
    <property type="entry name" value="5_nucleotid_C"/>
    <property type="match status" value="1"/>
</dbReference>
<name>A0A6C1AY44_9RHOO</name>
<dbReference type="GO" id="GO:0000166">
    <property type="term" value="F:nucleotide binding"/>
    <property type="evidence" value="ECO:0007669"/>
    <property type="project" value="UniProtKB-KW"/>
</dbReference>
<dbReference type="KEGG" id="azq:G3580_00630"/>
<dbReference type="InterPro" id="IPR036907">
    <property type="entry name" value="5'-Nucleotdase_C_sf"/>
</dbReference>
<dbReference type="EMBL" id="CP048836">
    <property type="protein sequence ID" value="QID16257.1"/>
    <property type="molecule type" value="Genomic_DNA"/>
</dbReference>
<evidence type="ECO:0000313" key="5">
    <source>
        <dbReference type="EMBL" id="QID16257.1"/>
    </source>
</evidence>
<dbReference type="InterPro" id="IPR006179">
    <property type="entry name" value="5_nucleotidase/apyrase"/>
</dbReference>
<comment type="similarity">
    <text evidence="2">Belongs to the 5'-nucleotidase family.</text>
</comment>
<dbReference type="PRINTS" id="PR01607">
    <property type="entry name" value="APYRASEFAMLY"/>
</dbReference>
<dbReference type="SUPFAM" id="SSF56300">
    <property type="entry name" value="Metallo-dependent phosphatases"/>
    <property type="match status" value="1"/>
</dbReference>
<evidence type="ECO:0000259" key="4">
    <source>
        <dbReference type="Pfam" id="PF02872"/>
    </source>
</evidence>
<dbReference type="SUPFAM" id="SSF55816">
    <property type="entry name" value="5'-nucleotidase (syn. UDP-sugar hydrolase), C-terminal domain"/>
    <property type="match status" value="1"/>
</dbReference>
<evidence type="ECO:0000256" key="1">
    <source>
        <dbReference type="ARBA" id="ARBA00022729"/>
    </source>
</evidence>
<dbReference type="PROSITE" id="PS51257">
    <property type="entry name" value="PROKAR_LIPOPROTEIN"/>
    <property type="match status" value="1"/>
</dbReference>
<keyword evidence="6" id="KW-1185">Reference proteome</keyword>
<dbReference type="GO" id="GO:0030288">
    <property type="term" value="C:outer membrane-bounded periplasmic space"/>
    <property type="evidence" value="ECO:0007669"/>
    <property type="project" value="TreeGrafter"/>
</dbReference>
<dbReference type="GO" id="GO:0008253">
    <property type="term" value="F:5'-nucleotidase activity"/>
    <property type="evidence" value="ECO:0007669"/>
    <property type="project" value="TreeGrafter"/>
</dbReference>
<dbReference type="RefSeq" id="WP_173763425.1">
    <property type="nucleotide sequence ID" value="NZ_CP048836.1"/>
</dbReference>
<dbReference type="InterPro" id="IPR004843">
    <property type="entry name" value="Calcineurin-like_PHP"/>
</dbReference>
<dbReference type="GO" id="GO:0008768">
    <property type="term" value="F:UDP-sugar diphosphatase activity"/>
    <property type="evidence" value="ECO:0007669"/>
    <property type="project" value="TreeGrafter"/>
</dbReference>
<gene>
    <name evidence="5" type="ORF">G3580_00630</name>
</gene>